<sequence>MTLRVPDLCDRTDVDALARAQVLKHVFVDDPRVTEAREEWERVRCALADARARERALLAKCAALADECRGHARKMTMTLDLSREDSTTIDALKNELERAWAMVDESHESELESKRAVSELKTEIERLTRGEDRFEDGTTDEIAINGNNLVGEVSVYRPSARKAQSREISSLMSVKESLTAERDELLEQTVKLREELDKLSERTRHAECAKLELDIELQDARDASHASAIEVEREKRAKERLEREIHQIEERSEQREGEIRENKLRMAKTEEIIVKAEKNAHLQERRAEAANKELNVFANKFDKLRRELDEARVSNKNAEDANRAKTHEIRALNDEVKKRERERETISKHSIQLESKLRTAEQSRLNADEARDVLKREVQLLEQRLEDQKRDLENEQRRRDNLMRERDVLLKMTTQAQNATSRQQDLLRIHEAQRQTLANEIKSYKIERAKQEEDIKRLDQQRNQALTEIAAGTRRQEVLENEVHDRESQLCDLQQQLQDAENRIKHAEKAYDVLRTERNYQSKCLVDAQSQIVEIKRDLKAKNVVLEGLREEARMKDGIIVSERFEHRKLDKEHEALRKQNDRLNVKVDEMQDALKHTNDESKTLRASIVSLQESRDAHRKQLDVMKRDRDVLNTQLVQRNQECALLYEKVKVQQKILNQGQAEYRERIREIKTLKLRLASHTHELVSLRDAATSIDTLKQEVQSLDRELLHERTKVKALSEELESPMNVHRWRQLKGSDPTTYELIQKVQVLQRRLIAKTEEVTSKEILIAEKGKVLDELRVVLSRQPGPRAFEDLQETHAQIKEKARQIKGLQSELKMFIAHKDAYTYELGMLHEELALLRRKKSGVLPARSVVGS</sequence>
<evidence type="ECO:0000313" key="5">
    <source>
        <dbReference type="Proteomes" id="UP000009170"/>
    </source>
</evidence>
<comment type="caution">
    <text evidence="4">The sequence shown here is derived from an EMBL/GenBank/DDBJ whole genome shotgun (WGS) entry which is preliminary data.</text>
</comment>
<reference evidence="5" key="1">
    <citation type="journal article" date="2006" name="Proc. Natl. Acad. Sci. U.S.A.">
        <title>Genome analysis of the smallest free-living eukaryote Ostreococcus tauri unveils many unique features.</title>
        <authorList>
            <person name="Derelle E."/>
            <person name="Ferraz C."/>
            <person name="Rombauts S."/>
            <person name="Rouze P."/>
            <person name="Worden A.Z."/>
            <person name="Robbens S."/>
            <person name="Partensky F."/>
            <person name="Degroeve S."/>
            <person name="Echeynie S."/>
            <person name="Cooke R."/>
            <person name="Saeys Y."/>
            <person name="Wuyts J."/>
            <person name="Jabbari K."/>
            <person name="Bowler C."/>
            <person name="Panaud O."/>
            <person name="Piegu B."/>
            <person name="Ball S.G."/>
            <person name="Ral J.-P."/>
            <person name="Bouget F.-Y."/>
            <person name="Piganeau G."/>
            <person name="De Baets B."/>
            <person name="Picard A."/>
            <person name="Delseny M."/>
            <person name="Demaille J."/>
            <person name="Van de Peer Y."/>
            <person name="Moreau H."/>
        </authorList>
    </citation>
    <scope>NUCLEOTIDE SEQUENCE [LARGE SCALE GENOMIC DNA]</scope>
    <source>
        <strain evidence="5">OTTH 0595 / CCAP 157/2 / RCC745</strain>
    </source>
</reference>
<dbReference type="RefSeq" id="XP_022839556.1">
    <property type="nucleotide sequence ID" value="XM_022983277.1"/>
</dbReference>
<dbReference type="GeneID" id="9831883"/>
<feature type="coiled-coil region" evidence="2">
    <location>
        <begin position="689"/>
        <end position="723"/>
    </location>
</feature>
<keyword evidence="1 2" id="KW-0175">Coiled coil</keyword>
<organism evidence="4 5">
    <name type="scientific">Ostreococcus tauri</name>
    <name type="common">Marine green alga</name>
    <dbReference type="NCBI Taxonomy" id="70448"/>
    <lineage>
        <taxon>Eukaryota</taxon>
        <taxon>Viridiplantae</taxon>
        <taxon>Chlorophyta</taxon>
        <taxon>Mamiellophyceae</taxon>
        <taxon>Mamiellales</taxon>
        <taxon>Bathycoccaceae</taxon>
        <taxon>Ostreococcus</taxon>
    </lineage>
</organism>
<feature type="coiled-coil region" evidence="2">
    <location>
        <begin position="168"/>
        <end position="202"/>
    </location>
</feature>
<feature type="domain" description="Cilia- and flagella-associated protein 58 central coiled coil" evidence="3">
    <location>
        <begin position="388"/>
        <end position="680"/>
    </location>
</feature>
<feature type="coiled-coil region" evidence="2">
    <location>
        <begin position="231"/>
        <end position="629"/>
    </location>
</feature>
<dbReference type="AlphaFoldDB" id="A0A090N3Y7"/>
<dbReference type="InterPro" id="IPR049270">
    <property type="entry name" value="CFAP58_CC"/>
</dbReference>
<accession>A0A090N3Y7</accession>
<dbReference type="KEGG" id="ota:OT_ostta09g00590"/>
<proteinExistence type="predicted"/>
<dbReference type="OrthoDB" id="264785at2759"/>
<dbReference type="InParanoid" id="A0A090N3Y7"/>
<evidence type="ECO:0000256" key="2">
    <source>
        <dbReference type="SAM" id="Coils"/>
    </source>
</evidence>
<dbReference type="PANTHER" id="PTHR32083">
    <property type="entry name" value="CILIA AND FLAGELLA-ASSOCIATED PROTEIN 58-RELATED"/>
    <property type="match status" value="1"/>
</dbReference>
<dbReference type="PANTHER" id="PTHR32083:SF0">
    <property type="entry name" value="CILIA AND FLAGELLA-ASSOCIATED PROTEIN 58"/>
    <property type="match status" value="1"/>
</dbReference>
<gene>
    <name evidence="4" type="ORF">OT_ostta09g00590</name>
</gene>
<protein>
    <recommendedName>
        <fullName evidence="3">Cilia- and flagella-associated protein 58 central coiled coil domain-containing protein</fullName>
    </recommendedName>
</protein>
<dbReference type="GO" id="GO:0005856">
    <property type="term" value="C:cytoskeleton"/>
    <property type="evidence" value="ECO:0007669"/>
    <property type="project" value="TreeGrafter"/>
</dbReference>
<evidence type="ECO:0000259" key="3">
    <source>
        <dbReference type="Pfam" id="PF21771"/>
    </source>
</evidence>
<evidence type="ECO:0000256" key="1">
    <source>
        <dbReference type="ARBA" id="ARBA00023054"/>
    </source>
</evidence>
<dbReference type="STRING" id="70448.A0A090N3Y7"/>
<name>A0A090N3Y7_OSTTA</name>
<evidence type="ECO:0000313" key="4">
    <source>
        <dbReference type="EMBL" id="CEF98938.1"/>
    </source>
</evidence>
<keyword evidence="5" id="KW-1185">Reference proteome</keyword>
<dbReference type="EMBL" id="CAID01000009">
    <property type="protein sequence ID" value="CEF98938.1"/>
    <property type="molecule type" value="Genomic_DNA"/>
</dbReference>
<dbReference type="Proteomes" id="UP000009170">
    <property type="component" value="Unassembled WGS sequence"/>
</dbReference>
<dbReference type="Pfam" id="PF21771">
    <property type="entry name" value="CFAP58_CC"/>
    <property type="match status" value="1"/>
</dbReference>
<reference evidence="4 5" key="2">
    <citation type="journal article" date="2014" name="BMC Genomics">
        <title>An improved genome of the model marine alga Ostreococcus tauri unfolds by assessing Illumina de novo assemblies.</title>
        <authorList>
            <person name="Blanc-Mathieu R."/>
            <person name="Verhelst B."/>
            <person name="Derelle E."/>
            <person name="Rombauts S."/>
            <person name="Bouget F.Y."/>
            <person name="Carre I."/>
            <person name="Chateau A."/>
            <person name="Eyre-Walker A."/>
            <person name="Grimsley N."/>
            <person name="Moreau H."/>
            <person name="Piegu B."/>
            <person name="Rivals E."/>
            <person name="Schackwitz W."/>
            <person name="Van de Peer Y."/>
            <person name="Piganeau G."/>
        </authorList>
    </citation>
    <scope>NUCLEOTIDE SEQUENCE [LARGE SCALE GENOMIC DNA]</scope>
    <source>
        <strain evidence="5">OTTH 0595 / CCAP 157/2 / RCC745</strain>
    </source>
</reference>